<dbReference type="GO" id="GO:0031593">
    <property type="term" value="F:polyubiquitin modification-dependent protein binding"/>
    <property type="evidence" value="ECO:0007669"/>
    <property type="project" value="TreeGrafter"/>
</dbReference>
<name>A0A820F5N1_9BILA</name>
<comment type="caution">
    <text evidence="3">The sequence shown here is derived from an EMBL/GenBank/DDBJ whole genome shotgun (WGS) entry which is preliminary data.</text>
</comment>
<dbReference type="EMBL" id="CAJOBG010009011">
    <property type="protein sequence ID" value="CAF4256993.1"/>
    <property type="molecule type" value="Genomic_DNA"/>
</dbReference>
<evidence type="ECO:0000259" key="1">
    <source>
        <dbReference type="PROSITE" id="PS50053"/>
    </source>
</evidence>
<dbReference type="InterPro" id="IPR000626">
    <property type="entry name" value="Ubiquitin-like_dom"/>
</dbReference>
<dbReference type="GO" id="GO:0006511">
    <property type="term" value="P:ubiquitin-dependent protein catabolic process"/>
    <property type="evidence" value="ECO:0007669"/>
    <property type="project" value="TreeGrafter"/>
</dbReference>
<dbReference type="Proteomes" id="UP000663842">
    <property type="component" value="Unassembled WGS sequence"/>
</dbReference>
<dbReference type="Pfam" id="PF00240">
    <property type="entry name" value="ubiquitin"/>
    <property type="match status" value="1"/>
</dbReference>
<feature type="domain" description="Ubiquitin-like" evidence="1">
    <location>
        <begin position="11"/>
        <end position="61"/>
    </location>
</feature>
<dbReference type="Pfam" id="PF23195">
    <property type="entry name" value="UBQLN1"/>
    <property type="match status" value="1"/>
</dbReference>
<organism evidence="3 5">
    <name type="scientific">Rotaria magnacalcarata</name>
    <dbReference type="NCBI Taxonomy" id="392030"/>
    <lineage>
        <taxon>Eukaryota</taxon>
        <taxon>Metazoa</taxon>
        <taxon>Spiralia</taxon>
        <taxon>Gnathifera</taxon>
        <taxon>Rotifera</taxon>
        <taxon>Eurotatoria</taxon>
        <taxon>Bdelloidea</taxon>
        <taxon>Philodinida</taxon>
        <taxon>Philodinidae</taxon>
        <taxon>Rotaria</taxon>
    </lineage>
</organism>
<sequence>MDATNNNDTPLKDVMADEFTTSIDQMSMIYAGEIRKDDDNLKKDDIKDDVTIHLVIRVPKSDTASTTFASLTTQPEIMSNPQIREWMERNPEISHLLNNPDLL</sequence>
<proteinExistence type="predicted"/>
<protein>
    <recommendedName>
        <fullName evidence="1">Ubiquitin-like domain-containing protein</fullName>
    </recommendedName>
</protein>
<evidence type="ECO:0000313" key="2">
    <source>
        <dbReference type="EMBL" id="CAF4174093.1"/>
    </source>
</evidence>
<gene>
    <name evidence="3" type="ORF">OVN521_LOCUS29347</name>
    <name evidence="4" type="ORF">SMN809_LOCUS30855</name>
    <name evidence="2" type="ORF">UXM345_LOCUS26455</name>
</gene>
<dbReference type="Proteomes" id="UP000676336">
    <property type="component" value="Unassembled WGS sequence"/>
</dbReference>
<accession>A0A820F5N1</accession>
<dbReference type="AlphaFoldDB" id="A0A820F5N1"/>
<dbReference type="PANTHER" id="PTHR10677:SF3">
    <property type="entry name" value="FI07626P-RELATED"/>
    <property type="match status" value="1"/>
</dbReference>
<evidence type="ECO:0000313" key="4">
    <source>
        <dbReference type="EMBL" id="CAF4410035.1"/>
    </source>
</evidence>
<dbReference type="Gene3D" id="3.10.20.90">
    <property type="entry name" value="Phosphatidylinositol 3-kinase Catalytic Subunit, Chain A, domain 1"/>
    <property type="match status" value="1"/>
</dbReference>
<evidence type="ECO:0000313" key="5">
    <source>
        <dbReference type="Proteomes" id="UP000663866"/>
    </source>
</evidence>
<dbReference type="PANTHER" id="PTHR10677">
    <property type="entry name" value="UBIQUILIN"/>
    <property type="match status" value="1"/>
</dbReference>
<dbReference type="SUPFAM" id="SSF54236">
    <property type="entry name" value="Ubiquitin-like"/>
    <property type="match status" value="1"/>
</dbReference>
<evidence type="ECO:0000313" key="3">
    <source>
        <dbReference type="EMBL" id="CAF4256993.1"/>
    </source>
</evidence>
<dbReference type="PROSITE" id="PS50053">
    <property type="entry name" value="UBIQUITIN_2"/>
    <property type="match status" value="1"/>
</dbReference>
<reference evidence="3" key="1">
    <citation type="submission" date="2021-02" db="EMBL/GenBank/DDBJ databases">
        <authorList>
            <person name="Nowell W R."/>
        </authorList>
    </citation>
    <scope>NUCLEOTIDE SEQUENCE</scope>
</reference>
<dbReference type="InterPro" id="IPR015496">
    <property type="entry name" value="Ubiquilin"/>
</dbReference>
<dbReference type="InterPro" id="IPR029071">
    <property type="entry name" value="Ubiquitin-like_domsf"/>
</dbReference>
<dbReference type="EMBL" id="CAJOBF010005407">
    <property type="protein sequence ID" value="CAF4174093.1"/>
    <property type="molecule type" value="Genomic_DNA"/>
</dbReference>
<dbReference type="GO" id="GO:0005829">
    <property type="term" value="C:cytosol"/>
    <property type="evidence" value="ECO:0007669"/>
    <property type="project" value="TreeGrafter"/>
</dbReference>
<keyword evidence="5" id="KW-1185">Reference proteome</keyword>
<dbReference type="Proteomes" id="UP000663866">
    <property type="component" value="Unassembled WGS sequence"/>
</dbReference>
<dbReference type="EMBL" id="CAJOBI010059654">
    <property type="protein sequence ID" value="CAF4410035.1"/>
    <property type="molecule type" value="Genomic_DNA"/>
</dbReference>